<accession>A0A811Z2Z7</accession>
<keyword evidence="3" id="KW-1185">Reference proteome</keyword>
<comment type="caution">
    <text evidence="2">The sequence shown here is derived from an EMBL/GenBank/DDBJ whole genome shotgun (WGS) entry which is preliminary data.</text>
</comment>
<feature type="compositionally biased region" description="Polar residues" evidence="1">
    <location>
        <begin position="63"/>
        <end position="72"/>
    </location>
</feature>
<dbReference type="Proteomes" id="UP000645828">
    <property type="component" value="Unassembled WGS sequence"/>
</dbReference>
<proteinExistence type="predicted"/>
<sequence>MQSGLRGWGGKQGRPRHSEGPPTERRCSANPRLCPRGLGRSSPPIPPPTFGKLSGYRGGEQGRTYQSLFPGI</sequence>
<feature type="compositionally biased region" description="Gly residues" evidence="1">
    <location>
        <begin position="1"/>
        <end position="12"/>
    </location>
</feature>
<organism evidence="2 3">
    <name type="scientific">Nyctereutes procyonoides</name>
    <name type="common">Raccoon dog</name>
    <name type="synonym">Canis procyonoides</name>
    <dbReference type="NCBI Taxonomy" id="34880"/>
    <lineage>
        <taxon>Eukaryota</taxon>
        <taxon>Metazoa</taxon>
        <taxon>Chordata</taxon>
        <taxon>Craniata</taxon>
        <taxon>Vertebrata</taxon>
        <taxon>Euteleostomi</taxon>
        <taxon>Mammalia</taxon>
        <taxon>Eutheria</taxon>
        <taxon>Laurasiatheria</taxon>
        <taxon>Carnivora</taxon>
        <taxon>Caniformia</taxon>
        <taxon>Canidae</taxon>
        <taxon>Nyctereutes</taxon>
    </lineage>
</organism>
<evidence type="ECO:0000313" key="2">
    <source>
        <dbReference type="EMBL" id="CAD7683405.1"/>
    </source>
</evidence>
<dbReference type="AlphaFoldDB" id="A0A811Z2Z7"/>
<dbReference type="EMBL" id="CAJHUB010000755">
    <property type="protein sequence ID" value="CAD7683405.1"/>
    <property type="molecule type" value="Genomic_DNA"/>
</dbReference>
<name>A0A811Z2Z7_NYCPR</name>
<reference evidence="2" key="1">
    <citation type="submission" date="2020-12" db="EMBL/GenBank/DDBJ databases">
        <authorList>
            <consortium name="Molecular Ecology Group"/>
        </authorList>
    </citation>
    <scope>NUCLEOTIDE SEQUENCE</scope>
    <source>
        <strain evidence="2">TBG_1078</strain>
    </source>
</reference>
<evidence type="ECO:0000313" key="3">
    <source>
        <dbReference type="Proteomes" id="UP000645828"/>
    </source>
</evidence>
<evidence type="ECO:0000256" key="1">
    <source>
        <dbReference type="SAM" id="MobiDB-lite"/>
    </source>
</evidence>
<feature type="compositionally biased region" description="Basic and acidic residues" evidence="1">
    <location>
        <begin position="16"/>
        <end position="27"/>
    </location>
</feature>
<protein>
    <submittedName>
        <fullName evidence="2">(raccoon dog) hypothetical protein</fullName>
    </submittedName>
</protein>
<feature type="region of interest" description="Disordered" evidence="1">
    <location>
        <begin position="1"/>
        <end position="72"/>
    </location>
</feature>
<gene>
    <name evidence="2" type="ORF">NYPRO_LOCUS16197</name>
</gene>